<name>A0ACB9V1C6_9CETA</name>
<evidence type="ECO:0000313" key="2">
    <source>
        <dbReference type="Proteomes" id="UP001057279"/>
    </source>
</evidence>
<sequence>MSPESTGSAAVGLRLSGLVALLSSFLLHFFNKPVLLQQQTRGNWIHNLTAFHSAHLVGWLLALLAFDLTLLIHTRCFCMVSESRVLDSGLRETQASAIPSFPIFKSSFLHLWEDEFTSQLQDVSIMLGPGTAVEVRFLKRDAVSLQGECPECELSGTLARPDYKYVTAKEYRIFKCIKVTLV</sequence>
<evidence type="ECO:0000313" key="1">
    <source>
        <dbReference type="EMBL" id="KAI4583513.1"/>
    </source>
</evidence>
<keyword evidence="2" id="KW-1185">Reference proteome</keyword>
<dbReference type="EMBL" id="CM043032">
    <property type="protein sequence ID" value="KAI4583513.1"/>
    <property type="molecule type" value="Genomic_DNA"/>
</dbReference>
<proteinExistence type="predicted"/>
<organism evidence="1 2">
    <name type="scientific">Ovis ammon polii x Ovis aries</name>
    <dbReference type="NCBI Taxonomy" id="2918886"/>
    <lineage>
        <taxon>Eukaryota</taxon>
        <taxon>Metazoa</taxon>
        <taxon>Chordata</taxon>
        <taxon>Craniata</taxon>
        <taxon>Vertebrata</taxon>
        <taxon>Euteleostomi</taxon>
        <taxon>Mammalia</taxon>
        <taxon>Eutheria</taxon>
        <taxon>Laurasiatheria</taxon>
        <taxon>Artiodactyla</taxon>
        <taxon>Ruminantia</taxon>
        <taxon>Pecora</taxon>
        <taxon>Bovidae</taxon>
        <taxon>Caprinae</taxon>
        <taxon>Ovis</taxon>
    </lineage>
</organism>
<comment type="caution">
    <text evidence="1">The sequence shown here is derived from an EMBL/GenBank/DDBJ whole genome shotgun (WGS) entry which is preliminary data.</text>
</comment>
<accession>A0ACB9V1C6</accession>
<gene>
    <name evidence="1" type="ORF">MJG53_008726</name>
</gene>
<dbReference type="Proteomes" id="UP001057279">
    <property type="component" value="Linkage Group LG07"/>
</dbReference>
<reference evidence="1" key="1">
    <citation type="submission" date="2022-03" db="EMBL/GenBank/DDBJ databases">
        <title>Genomic analyses of argali, domestic sheep and their hybrids provide insights into chromosomal evolution, heterosis and genetic basis of agronomic traits.</title>
        <authorList>
            <person name="Li M."/>
        </authorList>
    </citation>
    <scope>NUCLEOTIDE SEQUENCE</scope>
    <source>
        <strain evidence="1">F1 hybrid</strain>
    </source>
</reference>
<protein>
    <submittedName>
        <fullName evidence="1">Uncharacterized protein</fullName>
    </submittedName>
</protein>